<dbReference type="GO" id="GO:0004497">
    <property type="term" value="F:monooxygenase activity"/>
    <property type="evidence" value="ECO:0007669"/>
    <property type="project" value="UniProtKB-KW"/>
</dbReference>
<name>A0A5C8ZZF3_9GAMM</name>
<dbReference type="Proteomes" id="UP000321039">
    <property type="component" value="Unassembled WGS sequence"/>
</dbReference>
<keyword evidence="1" id="KW-0812">Transmembrane</keyword>
<keyword evidence="3" id="KW-0560">Oxidoreductase</keyword>
<dbReference type="EMBL" id="VRZA01000004">
    <property type="protein sequence ID" value="TXS92910.1"/>
    <property type="molecule type" value="Genomic_DNA"/>
</dbReference>
<keyword evidence="1" id="KW-0472">Membrane</keyword>
<dbReference type="RefSeq" id="WP_148068912.1">
    <property type="nucleotide sequence ID" value="NZ_VRZA01000004.1"/>
</dbReference>
<dbReference type="PANTHER" id="PTHR40057">
    <property type="entry name" value="SLR1162 PROTEIN"/>
    <property type="match status" value="1"/>
</dbReference>
<dbReference type="Gene3D" id="3.30.70.100">
    <property type="match status" value="1"/>
</dbReference>
<dbReference type="InterPro" id="IPR038762">
    <property type="entry name" value="ABM_predict"/>
</dbReference>
<evidence type="ECO:0000256" key="1">
    <source>
        <dbReference type="SAM" id="Phobius"/>
    </source>
</evidence>
<feature type="domain" description="ABM" evidence="2">
    <location>
        <begin position="16"/>
        <end position="84"/>
    </location>
</feature>
<evidence type="ECO:0000313" key="4">
    <source>
        <dbReference type="Proteomes" id="UP000321039"/>
    </source>
</evidence>
<accession>A0A5C8ZZF3</accession>
<dbReference type="Pfam" id="PF03992">
    <property type="entry name" value="ABM"/>
    <property type="match status" value="1"/>
</dbReference>
<evidence type="ECO:0000259" key="2">
    <source>
        <dbReference type="Pfam" id="PF03992"/>
    </source>
</evidence>
<protein>
    <submittedName>
        <fullName evidence="3">Antibiotic biosynthesis monooxygenase</fullName>
    </submittedName>
</protein>
<dbReference type="InterPro" id="IPR007138">
    <property type="entry name" value="ABM_dom"/>
</dbReference>
<feature type="transmembrane region" description="Helical" evidence="1">
    <location>
        <begin position="161"/>
        <end position="182"/>
    </location>
</feature>
<organism evidence="3 4">
    <name type="scientific">Parahaliea maris</name>
    <dbReference type="NCBI Taxonomy" id="2716870"/>
    <lineage>
        <taxon>Bacteria</taxon>
        <taxon>Pseudomonadati</taxon>
        <taxon>Pseudomonadota</taxon>
        <taxon>Gammaproteobacteria</taxon>
        <taxon>Cellvibrionales</taxon>
        <taxon>Halieaceae</taxon>
        <taxon>Parahaliea</taxon>
    </lineage>
</organism>
<gene>
    <name evidence="3" type="ORF">FV139_13185</name>
</gene>
<dbReference type="AlphaFoldDB" id="A0A5C8ZZF3"/>
<dbReference type="SUPFAM" id="SSF54909">
    <property type="entry name" value="Dimeric alpha+beta barrel"/>
    <property type="match status" value="1"/>
</dbReference>
<dbReference type="PANTHER" id="PTHR40057:SF1">
    <property type="entry name" value="SLR1162 PROTEIN"/>
    <property type="match status" value="1"/>
</dbReference>
<sequence length="192" mass="21698">MNKQLHSEPDSPEGATAVIKHQVRFDRHADYEAWVKEIAPLAKAAPGHLDWHIVRPVPGRSETFTVIVRFDTDEHLMDWMNSPTRASLIEKVQPLLVSGDGVHISSGLDFWFSPPSAKAAVPVRWKQFLVTWSAIYPLVLAVTLIMTPLMKNLGLPQSQLLVTLAVTGVVVYLMVYAVMPWYTKLVQRWLFD</sequence>
<reference evidence="3 4" key="1">
    <citation type="submission" date="2019-08" db="EMBL/GenBank/DDBJ databases">
        <title>Parahaliea maris sp. nov., isolated from the surface seawater.</title>
        <authorList>
            <person name="Liu Y."/>
        </authorList>
    </citation>
    <scope>NUCLEOTIDE SEQUENCE [LARGE SCALE GENOMIC DNA]</scope>
    <source>
        <strain evidence="3 4">HSLHS9</strain>
    </source>
</reference>
<proteinExistence type="predicted"/>
<keyword evidence="1" id="KW-1133">Transmembrane helix</keyword>
<evidence type="ECO:0000313" key="3">
    <source>
        <dbReference type="EMBL" id="TXS92910.1"/>
    </source>
</evidence>
<keyword evidence="3" id="KW-0503">Monooxygenase</keyword>
<dbReference type="InterPro" id="IPR011008">
    <property type="entry name" value="Dimeric_a/b-barrel"/>
</dbReference>
<comment type="caution">
    <text evidence="3">The sequence shown here is derived from an EMBL/GenBank/DDBJ whole genome shotgun (WGS) entry which is preliminary data.</text>
</comment>
<feature type="transmembrane region" description="Helical" evidence="1">
    <location>
        <begin position="128"/>
        <end position="149"/>
    </location>
</feature>
<keyword evidence="4" id="KW-1185">Reference proteome</keyword>